<proteinExistence type="inferred from homology"/>
<evidence type="ECO:0000256" key="1">
    <source>
        <dbReference type="HAMAP-Rule" id="MF_02216"/>
    </source>
</evidence>
<dbReference type="Proteomes" id="UP001222275">
    <property type="component" value="Chromosome"/>
</dbReference>
<comment type="similarity">
    <text evidence="1">Belongs to the UbiK family.</text>
</comment>
<dbReference type="Pfam" id="PF04380">
    <property type="entry name" value="BMFP"/>
    <property type="match status" value="1"/>
</dbReference>
<keyword evidence="3" id="KW-1185">Reference proteome</keyword>
<dbReference type="InterPro" id="IPR007475">
    <property type="entry name" value="UbiK"/>
</dbReference>
<protein>
    <recommendedName>
        <fullName evidence="1">Ubiquinone biosynthesis accessory factor UbiK</fullName>
    </recommendedName>
</protein>
<comment type="pathway">
    <text evidence="1">Cofactor biosynthesis; ubiquinone biosynthesis.</text>
</comment>
<accession>A0ABY8CFL7</accession>
<gene>
    <name evidence="1" type="primary">ubiK</name>
    <name evidence="2" type="ORF">NR989_01315</name>
</gene>
<comment type="subcellular location">
    <subcellularLocation>
        <location evidence="1">Cytoplasm</location>
    </subcellularLocation>
</comment>
<dbReference type="PANTHER" id="PTHR38040">
    <property type="entry name" value="UBIQUINONE BIOSYNTHESIS ACCESSORY FACTOR UBIK"/>
    <property type="match status" value="1"/>
</dbReference>
<comment type="function">
    <text evidence="1">Required for efficient ubiquinone (coenzyme Q) biosynthesis. UbiK is probably an accessory factor of Ubi enzymes and facilitates ubiquinone biosynthesis by acting as an assembly factor, a targeting factor, or both.</text>
</comment>
<sequence length="83" mass="9277">MLNPSQLESVAKKIAEIIPEGFGEMPAGMQSQVKTVLASAFDKMELVTREEFDIQSGVLAKTRSKLEQLEKQVVELEQLLKDK</sequence>
<organism evidence="2 3">
    <name type="scientific">Thiomicrorhabdus lithotrophica</name>
    <dbReference type="NCBI Taxonomy" id="2949997"/>
    <lineage>
        <taxon>Bacteria</taxon>
        <taxon>Pseudomonadati</taxon>
        <taxon>Pseudomonadota</taxon>
        <taxon>Gammaproteobacteria</taxon>
        <taxon>Thiotrichales</taxon>
        <taxon>Piscirickettsiaceae</taxon>
        <taxon>Thiomicrorhabdus</taxon>
    </lineage>
</organism>
<name>A0ABY8CFL7_9GAMM</name>
<evidence type="ECO:0000313" key="3">
    <source>
        <dbReference type="Proteomes" id="UP001222275"/>
    </source>
</evidence>
<evidence type="ECO:0000313" key="2">
    <source>
        <dbReference type="EMBL" id="WEJ62913.1"/>
    </source>
</evidence>
<dbReference type="HAMAP" id="MF_02216">
    <property type="entry name" value="UbiK"/>
    <property type="match status" value="1"/>
</dbReference>
<dbReference type="PANTHER" id="PTHR38040:SF1">
    <property type="entry name" value="UBIQUINONE BIOSYNTHESIS ACCESSORY FACTOR UBIK"/>
    <property type="match status" value="1"/>
</dbReference>
<keyword evidence="1" id="KW-0963">Cytoplasm</keyword>
<dbReference type="RefSeq" id="WP_275595170.1">
    <property type="nucleotide sequence ID" value="NZ_CP102381.1"/>
</dbReference>
<reference evidence="2 3" key="1">
    <citation type="submission" date="2022-06" db="EMBL/GenBank/DDBJ databases">
        <title>Thiomicrohabdus sp. nov, an obligately chemolithoautotrophic, sulfur-oxidizing bacterium isolated from beach of Guanyin Mountain. Amoy.</title>
        <authorList>
            <person name="Zhu H."/>
        </authorList>
    </citation>
    <scope>NUCLEOTIDE SEQUENCE [LARGE SCALE GENOMIC DNA]</scope>
    <source>
        <strain evidence="2 3">XGS-01</strain>
    </source>
</reference>
<dbReference type="EMBL" id="CP102381">
    <property type="protein sequence ID" value="WEJ62913.1"/>
    <property type="molecule type" value="Genomic_DNA"/>
</dbReference>
<keyword evidence="1" id="KW-0831">Ubiquinone biosynthesis</keyword>